<comment type="caution">
    <text evidence="1">The sequence shown here is derived from an EMBL/GenBank/DDBJ whole genome shotgun (WGS) entry which is preliminary data.</text>
</comment>
<keyword evidence="2" id="KW-1185">Reference proteome</keyword>
<dbReference type="AlphaFoldDB" id="K9F7N8"/>
<organism evidence="1 2">
    <name type="scientific">Penicillium digitatum (strain PHI26 / CECT 20796)</name>
    <name type="common">Green mold</name>
    <dbReference type="NCBI Taxonomy" id="1170229"/>
    <lineage>
        <taxon>Eukaryota</taxon>
        <taxon>Fungi</taxon>
        <taxon>Dikarya</taxon>
        <taxon>Ascomycota</taxon>
        <taxon>Pezizomycotina</taxon>
        <taxon>Eurotiomycetes</taxon>
        <taxon>Eurotiomycetidae</taxon>
        <taxon>Eurotiales</taxon>
        <taxon>Aspergillaceae</taxon>
        <taxon>Penicillium</taxon>
    </lineage>
</organism>
<dbReference type="EMBL" id="AKCT01000350">
    <property type="protein sequence ID" value="EKV04077.1"/>
    <property type="molecule type" value="Genomic_DNA"/>
</dbReference>
<dbReference type="Proteomes" id="UP000009882">
    <property type="component" value="Unassembled WGS sequence"/>
</dbReference>
<dbReference type="HOGENOM" id="CLU_3260722_0_0_1"/>
<reference evidence="2" key="1">
    <citation type="journal article" date="2012" name="BMC Genomics">
        <title>Genome sequence of the necrotrophic fungus Penicillium digitatum, the main postharvest pathogen of citrus.</title>
        <authorList>
            <person name="Marcet-Houben M."/>
            <person name="Ballester A.-R."/>
            <person name="de la Fuente B."/>
            <person name="Harries E."/>
            <person name="Marcos J.F."/>
            <person name="Gonzalez-Candelas L."/>
            <person name="Gabaldon T."/>
        </authorList>
    </citation>
    <scope>NUCLEOTIDE SEQUENCE [LARGE SCALE GENOMIC DNA]</scope>
    <source>
        <strain evidence="2">PHI26 / CECT 20796</strain>
    </source>
</reference>
<protein>
    <submittedName>
        <fullName evidence="1">Uncharacterized protein</fullName>
    </submittedName>
</protein>
<dbReference type="InParanoid" id="K9F7N8"/>
<proteinExistence type="predicted"/>
<name>K9F7N8_PEND2</name>
<evidence type="ECO:0000313" key="2">
    <source>
        <dbReference type="Proteomes" id="UP000009882"/>
    </source>
</evidence>
<sequence>MPRCLHYTDGFNFETFTYWQSSWTTTQGKDGAGTHLPILPNK</sequence>
<gene>
    <name evidence="1" type="ORF">PDIG_91310</name>
</gene>
<accession>K9F7N8</accession>
<evidence type="ECO:0000313" key="1">
    <source>
        <dbReference type="EMBL" id="EKV04077.1"/>
    </source>
</evidence>